<reference evidence="2 3" key="1">
    <citation type="submission" date="2015-06" db="EMBL/GenBank/DDBJ databases">
        <title>Draft genome assembly of filamentous brackish cyanobacterium Limnoraphis robusta strain CS-951.</title>
        <authorList>
            <person name="Willis A."/>
            <person name="Parks M."/>
            <person name="Burford M.A."/>
        </authorList>
    </citation>
    <scope>NUCLEOTIDE SEQUENCE [LARGE SCALE GENOMIC DNA]</scope>
    <source>
        <strain evidence="2 3">CS-951</strain>
    </source>
</reference>
<dbReference type="InterPro" id="IPR034079">
    <property type="entry name" value="R3H_KhpB"/>
</dbReference>
<dbReference type="SMART" id="SM00393">
    <property type="entry name" value="R3H"/>
    <property type="match status" value="1"/>
</dbReference>
<proteinExistence type="predicted"/>
<evidence type="ECO:0000313" key="3">
    <source>
        <dbReference type="Proteomes" id="UP000033607"/>
    </source>
</evidence>
<comment type="caution">
    <text evidence="2">The sequence shown here is derived from an EMBL/GenBank/DDBJ whole genome shotgun (WGS) entry which is preliminary data.</text>
</comment>
<dbReference type="Pfam" id="PF01424">
    <property type="entry name" value="R3H"/>
    <property type="match status" value="1"/>
</dbReference>
<dbReference type="OrthoDB" id="465424at2"/>
<sequence>MDEDQMQQGKEWLEELLKVGALSSAVQVAQEEDSCWLTINEINLSAKQITALTGFNGEVLDALQYLINTVVNLGKEEEEKAAYTVELNGYRFRRYQELSALAENAAKQVQQTGVELEIKSLSSVERRLIHNILKDSEDIETYSRGQEPDRRLVIKVKS</sequence>
<dbReference type="SUPFAM" id="SSF82708">
    <property type="entry name" value="R3H domain"/>
    <property type="match status" value="1"/>
</dbReference>
<dbReference type="CDD" id="cd02644">
    <property type="entry name" value="R3H_jag"/>
    <property type="match status" value="1"/>
</dbReference>
<name>A0A0J9HM21_9CYAN</name>
<dbReference type="PANTHER" id="PTHR35800:SF1">
    <property type="entry name" value="RNA-BINDING PROTEIN KHPB"/>
    <property type="match status" value="1"/>
</dbReference>
<evidence type="ECO:0000259" key="1">
    <source>
        <dbReference type="PROSITE" id="PS51061"/>
    </source>
</evidence>
<organism evidence="2 3">
    <name type="scientific">Limnoraphis robusta CS-951</name>
    <dbReference type="NCBI Taxonomy" id="1637645"/>
    <lineage>
        <taxon>Bacteria</taxon>
        <taxon>Bacillati</taxon>
        <taxon>Cyanobacteriota</taxon>
        <taxon>Cyanophyceae</taxon>
        <taxon>Oscillatoriophycideae</taxon>
        <taxon>Oscillatoriales</taxon>
        <taxon>Sirenicapillariaceae</taxon>
        <taxon>Limnoraphis</taxon>
    </lineage>
</organism>
<dbReference type="Gene3D" id="3.30.300.20">
    <property type="match status" value="1"/>
</dbReference>
<dbReference type="EMBL" id="LATL02000224">
    <property type="protein sequence ID" value="KMW70254.1"/>
    <property type="molecule type" value="Genomic_DNA"/>
</dbReference>
<dbReference type="AlphaFoldDB" id="A0A0J9HM21"/>
<dbReference type="GO" id="GO:0003723">
    <property type="term" value="F:RNA binding"/>
    <property type="evidence" value="ECO:0007669"/>
    <property type="project" value="InterPro"/>
</dbReference>
<protein>
    <submittedName>
        <fullName evidence="2">RNA-binding protein</fullName>
    </submittedName>
</protein>
<dbReference type="PROSITE" id="PS51061">
    <property type="entry name" value="R3H"/>
    <property type="match status" value="1"/>
</dbReference>
<dbReference type="InterPro" id="IPR036867">
    <property type="entry name" value="R3H_dom_sf"/>
</dbReference>
<dbReference type="PATRIC" id="fig|1637645.4.peg.4414"/>
<dbReference type="Proteomes" id="UP000033607">
    <property type="component" value="Unassembled WGS sequence"/>
</dbReference>
<accession>A0A0J9HM21</accession>
<dbReference type="InterPro" id="IPR039247">
    <property type="entry name" value="KhpB"/>
</dbReference>
<dbReference type="InterPro" id="IPR001374">
    <property type="entry name" value="R3H_dom"/>
</dbReference>
<gene>
    <name evidence="2" type="ORF">WN50_36770</name>
</gene>
<feature type="domain" description="R3H" evidence="1">
    <location>
        <begin position="92"/>
        <end position="158"/>
    </location>
</feature>
<dbReference type="PANTHER" id="PTHR35800">
    <property type="entry name" value="PROTEIN JAG"/>
    <property type="match status" value="1"/>
</dbReference>
<dbReference type="InterPro" id="IPR015946">
    <property type="entry name" value="KH_dom-like_a/b"/>
</dbReference>
<dbReference type="Gene3D" id="3.30.1370.50">
    <property type="entry name" value="R3H-like domain"/>
    <property type="match status" value="1"/>
</dbReference>
<evidence type="ECO:0000313" key="2">
    <source>
        <dbReference type="EMBL" id="KMW70254.1"/>
    </source>
</evidence>